<comment type="similarity">
    <text evidence="1">Belongs to the adrenodoxin/putidaredoxin family.</text>
</comment>
<dbReference type="InterPro" id="IPR036010">
    <property type="entry name" value="2Fe-2S_ferredoxin-like_sf"/>
</dbReference>
<organism evidence="8 9">
    <name type="scientific">Mycobacteroides abscessus 1948</name>
    <dbReference type="NCBI Taxonomy" id="1299323"/>
    <lineage>
        <taxon>Bacteria</taxon>
        <taxon>Bacillati</taxon>
        <taxon>Actinomycetota</taxon>
        <taxon>Actinomycetes</taxon>
        <taxon>Mycobacteriales</taxon>
        <taxon>Mycobacteriaceae</taxon>
        <taxon>Mycobacteroides</taxon>
        <taxon>Mycobacteroides abscessus</taxon>
    </lineage>
</organism>
<dbReference type="GO" id="GO:0009055">
    <property type="term" value="F:electron transfer activity"/>
    <property type="evidence" value="ECO:0007669"/>
    <property type="project" value="TreeGrafter"/>
</dbReference>
<dbReference type="GO" id="GO:0051537">
    <property type="term" value="F:2 iron, 2 sulfur cluster binding"/>
    <property type="evidence" value="ECO:0007669"/>
    <property type="project" value="UniProtKB-KW"/>
</dbReference>
<evidence type="ECO:0000313" key="8">
    <source>
        <dbReference type="EMBL" id="EUA64751.1"/>
    </source>
</evidence>
<dbReference type="Pfam" id="PF00111">
    <property type="entry name" value="Fer2"/>
    <property type="match status" value="1"/>
</dbReference>
<evidence type="ECO:0000256" key="6">
    <source>
        <dbReference type="ARBA" id="ARBA00034078"/>
    </source>
</evidence>
<dbReference type="Proteomes" id="UP000021210">
    <property type="component" value="Unassembled WGS sequence"/>
</dbReference>
<dbReference type="InterPro" id="IPR012675">
    <property type="entry name" value="Beta-grasp_dom_sf"/>
</dbReference>
<comment type="caution">
    <text evidence="8">The sequence shown here is derived from an EMBL/GenBank/DDBJ whole genome shotgun (WGS) entry which is preliminary data.</text>
</comment>
<evidence type="ECO:0000313" key="9">
    <source>
        <dbReference type="Proteomes" id="UP000021210"/>
    </source>
</evidence>
<dbReference type="AlphaFoldDB" id="A0A829QQE2"/>
<sequence length="116" mass="12575">MKITFTNSDGYTKSLDAEEGVSLMHVAVSHDVPRITADCGGNAMCATCHIYVDDADYLRLPPIADDEDEMLDFTECARRPTSRLACQVQVDNALGAITVEIPLDTESPVAQSVRKG</sequence>
<dbReference type="EMBL" id="JAOH01000002">
    <property type="protein sequence ID" value="EUA64751.1"/>
    <property type="molecule type" value="Genomic_DNA"/>
</dbReference>
<comment type="cofactor">
    <cofactor evidence="6">
        <name>[2Fe-2S] cluster</name>
        <dbReference type="ChEBI" id="CHEBI:190135"/>
    </cofactor>
</comment>
<keyword evidence="3" id="KW-0479">Metal-binding</keyword>
<keyword evidence="4" id="KW-0408">Iron</keyword>
<evidence type="ECO:0000256" key="3">
    <source>
        <dbReference type="ARBA" id="ARBA00022723"/>
    </source>
</evidence>
<dbReference type="PANTHER" id="PTHR23426">
    <property type="entry name" value="FERREDOXIN/ADRENODOXIN"/>
    <property type="match status" value="1"/>
</dbReference>
<evidence type="ECO:0000256" key="2">
    <source>
        <dbReference type="ARBA" id="ARBA00022714"/>
    </source>
</evidence>
<dbReference type="SUPFAM" id="SSF54292">
    <property type="entry name" value="2Fe-2S ferredoxin-like"/>
    <property type="match status" value="1"/>
</dbReference>
<accession>A0A829QQE2</accession>
<dbReference type="PRINTS" id="PR00355">
    <property type="entry name" value="ADRENODOXIN"/>
</dbReference>
<evidence type="ECO:0000256" key="5">
    <source>
        <dbReference type="ARBA" id="ARBA00023014"/>
    </source>
</evidence>
<dbReference type="GO" id="GO:0046872">
    <property type="term" value="F:metal ion binding"/>
    <property type="evidence" value="ECO:0007669"/>
    <property type="project" value="UniProtKB-KW"/>
</dbReference>
<gene>
    <name evidence="8" type="primary">camB</name>
    <name evidence="8" type="ORF">I542_4927</name>
</gene>
<dbReference type="GO" id="GO:0140647">
    <property type="term" value="P:P450-containing electron transport chain"/>
    <property type="evidence" value="ECO:0007669"/>
    <property type="project" value="InterPro"/>
</dbReference>
<protein>
    <submittedName>
        <fullName evidence="8">Putidaredoxin</fullName>
    </submittedName>
</protein>
<dbReference type="GO" id="GO:0005829">
    <property type="term" value="C:cytosol"/>
    <property type="evidence" value="ECO:0007669"/>
    <property type="project" value="TreeGrafter"/>
</dbReference>
<dbReference type="InterPro" id="IPR001055">
    <property type="entry name" value="Adrenodoxin-like"/>
</dbReference>
<keyword evidence="5" id="KW-0411">Iron-sulfur</keyword>
<reference evidence="8 9" key="1">
    <citation type="submission" date="2013-12" db="EMBL/GenBank/DDBJ databases">
        <authorList>
            <person name="Zelazny A."/>
            <person name="Olivier K."/>
            <person name="Holland S."/>
            <person name="Lenaerts A."/>
            <person name="Ordway D."/>
            <person name="DeGroote M.A."/>
            <person name="Parker T."/>
            <person name="Sizemore C."/>
            <person name="Tallon L.J."/>
            <person name="Sadzewicz L.K."/>
            <person name="Sengamalay N."/>
            <person name="Fraser C.M."/>
            <person name="Hine E."/>
            <person name="Shefchek K.A."/>
            <person name="Das S.P."/>
            <person name="Tettelin H."/>
        </authorList>
    </citation>
    <scope>NUCLEOTIDE SEQUENCE [LARGE SCALE GENOMIC DNA]</scope>
    <source>
        <strain evidence="8 9">1948</strain>
    </source>
</reference>
<keyword evidence="2" id="KW-0001">2Fe-2S</keyword>
<feature type="domain" description="2Fe-2S ferredoxin-type" evidence="7">
    <location>
        <begin position="1"/>
        <end position="105"/>
    </location>
</feature>
<dbReference type="Gene3D" id="3.10.20.30">
    <property type="match status" value="1"/>
</dbReference>
<evidence type="ECO:0000256" key="4">
    <source>
        <dbReference type="ARBA" id="ARBA00023004"/>
    </source>
</evidence>
<evidence type="ECO:0000256" key="1">
    <source>
        <dbReference type="ARBA" id="ARBA00010914"/>
    </source>
</evidence>
<dbReference type="PROSITE" id="PS51085">
    <property type="entry name" value="2FE2S_FER_2"/>
    <property type="match status" value="1"/>
</dbReference>
<evidence type="ECO:0000259" key="7">
    <source>
        <dbReference type="PROSITE" id="PS51085"/>
    </source>
</evidence>
<dbReference type="CDD" id="cd00207">
    <property type="entry name" value="fer2"/>
    <property type="match status" value="1"/>
</dbReference>
<name>A0A829QQE2_9MYCO</name>
<dbReference type="InterPro" id="IPR001041">
    <property type="entry name" value="2Fe-2S_ferredoxin-type"/>
</dbReference>
<proteinExistence type="inferred from homology"/>
<dbReference type="PANTHER" id="PTHR23426:SF65">
    <property type="entry name" value="FERREDOXIN-2, MITOCHONDRIAL"/>
    <property type="match status" value="1"/>
</dbReference>